<reference evidence="2 3" key="1">
    <citation type="submission" date="2019-11" db="EMBL/GenBank/DDBJ databases">
        <title>Acidiferrimicrobium australis gen. nov., sp. nov., an acidophilic and obligately heterotrophic, member of the Actinobacteria that catalyses dissimilatory oxido- reduction of iron isolated from metal-rich acidic water in Chile.</title>
        <authorList>
            <person name="Gonzalez D."/>
            <person name="Huber K."/>
            <person name="Hedrich S."/>
            <person name="Rojas-Villalobos C."/>
            <person name="Quatrini R."/>
            <person name="Dinamarca M.A."/>
            <person name="Schwarz A."/>
            <person name="Canales C."/>
            <person name="Nancucheo I."/>
        </authorList>
    </citation>
    <scope>NUCLEOTIDE SEQUENCE [LARGE SCALE GENOMIC DNA]</scope>
    <source>
        <strain evidence="2 3">USS-CCA1</strain>
    </source>
</reference>
<comment type="caution">
    <text evidence="2">The sequence shown here is derived from an EMBL/GenBank/DDBJ whole genome shotgun (WGS) entry which is preliminary data.</text>
</comment>
<accession>A0ABW9QNZ0</accession>
<dbReference type="PIRSF" id="PIRSF018077">
    <property type="entry name" value="UCP018077"/>
    <property type="match status" value="1"/>
</dbReference>
<dbReference type="PANTHER" id="PTHR42307">
    <property type="entry name" value="PUP DEAMIDASE/DEPUPYLASE"/>
    <property type="match status" value="1"/>
</dbReference>
<keyword evidence="2" id="KW-0647">Proteasome</keyword>
<dbReference type="GO" id="GO:0000502">
    <property type="term" value="C:proteasome complex"/>
    <property type="evidence" value="ECO:0007669"/>
    <property type="project" value="UniProtKB-KW"/>
</dbReference>
<gene>
    <name evidence="2" type="ORF">GHK86_00470</name>
</gene>
<proteinExistence type="inferred from homology"/>
<protein>
    <submittedName>
        <fullName evidence="2">Proteasome accessory factor PafA2</fullName>
    </submittedName>
</protein>
<evidence type="ECO:0000313" key="3">
    <source>
        <dbReference type="Proteomes" id="UP000437736"/>
    </source>
</evidence>
<dbReference type="Proteomes" id="UP000437736">
    <property type="component" value="Unassembled WGS sequence"/>
</dbReference>
<evidence type="ECO:0000256" key="1">
    <source>
        <dbReference type="ARBA" id="ARBA00009114"/>
    </source>
</evidence>
<dbReference type="NCBIfam" id="TIGR03688">
    <property type="entry name" value="depupylase_Dop"/>
    <property type="match status" value="1"/>
</dbReference>
<comment type="similarity">
    <text evidence="1">Belongs to the Pup ligase/Pup deamidase family. Pup deamidase subfamily.</text>
</comment>
<dbReference type="InterPro" id="IPR004347">
    <property type="entry name" value="Pup_ligase/deamidase"/>
</dbReference>
<organism evidence="2 3">
    <name type="scientific">Acidiferrimicrobium australe</name>
    <dbReference type="NCBI Taxonomy" id="2664430"/>
    <lineage>
        <taxon>Bacteria</taxon>
        <taxon>Bacillati</taxon>
        <taxon>Actinomycetota</taxon>
        <taxon>Acidimicrobiia</taxon>
        <taxon>Acidimicrobiales</taxon>
        <taxon>Acidimicrobiaceae</taxon>
        <taxon>Acidiferrimicrobium</taxon>
    </lineage>
</organism>
<dbReference type="Pfam" id="PF03136">
    <property type="entry name" value="Pup_ligase"/>
    <property type="match status" value="1"/>
</dbReference>
<evidence type="ECO:0000313" key="2">
    <source>
        <dbReference type="EMBL" id="MST31205.1"/>
    </source>
</evidence>
<sequence length="500" mass="55399">MALAKVLGLETEYGILIKGSAEPNPIAASSALINAYVAALSRRVKWDFEDESPGRDARGFAREGSSPPEIETHLVNAVLTNGARYYVDHAHPEYSTPECSTVREIVLYDKAGELILARSVEAAGRLLPPGQRVVVLKNNSDGKGNSYGTHENYLMDRAVPFTRIVQHVMPHFVTRQVYTGAGKVGCEATGSGTRHVGFQLTQRADFFEEEVGLETTLKRPIVNTRDEPHCNAQKYRRLHVITGDANLSETATFLKVGTTALVLSMIEDDWFVRAGARDLTLQAPVAAMRRVSYDLGLHEPLALADGRSMTALEMQWEELDLARKYAEDLGTDAVGGTEAGAEILRIWEEVLTGLESDPLSLATKLDWVAKYRVVDGYRQRHGLAWDDPKLALMDLQYHDVEPGRSLFARVGMDRLVDPRDVERAVTEPPETTRAYFRGRCLQRWASSIAAANWDSMVFDLGSDPLRRVPMMEPLRGTKAHVDQLLNSVSSPAELLERLGS</sequence>
<dbReference type="EMBL" id="WJHE01000018">
    <property type="protein sequence ID" value="MST31205.1"/>
    <property type="molecule type" value="Genomic_DNA"/>
</dbReference>
<dbReference type="PANTHER" id="PTHR42307:SF2">
    <property type="entry name" value="PUP DEAMIDASE_DEPUPYLASE"/>
    <property type="match status" value="1"/>
</dbReference>
<name>A0ABW9QNZ0_9ACTN</name>
<dbReference type="InterPro" id="IPR022366">
    <property type="entry name" value="Pup_deamidase"/>
</dbReference>
<keyword evidence="3" id="KW-1185">Reference proteome</keyword>